<dbReference type="InterPro" id="IPR053870">
    <property type="entry name" value="TiaS-like_TCKD"/>
</dbReference>
<feature type="domain" description="TiaS C-terminal zinc ribbon" evidence="9">
    <location>
        <begin position="360"/>
        <end position="399"/>
    </location>
</feature>
<dbReference type="GO" id="GO:0005524">
    <property type="term" value="F:ATP binding"/>
    <property type="evidence" value="ECO:0007669"/>
    <property type="project" value="UniProtKB-KW"/>
</dbReference>
<keyword evidence="1 6" id="KW-0963">Cytoplasm</keyword>
<evidence type="ECO:0000256" key="3">
    <source>
        <dbReference type="ARBA" id="ARBA00022694"/>
    </source>
</evidence>
<protein>
    <recommendedName>
        <fullName evidence="6">tRNA(Ile2) 2-agmatinylcytidine synthetase TiaS</fullName>
        <shortName evidence="6">tRNA(Ile2)-agm2C synthetase</shortName>
        <ecNumber evidence="6">6.3.4.22</ecNumber>
    </recommendedName>
    <alternativeName>
        <fullName evidence="6">tRNA(Ile2) agmatidine synthetase</fullName>
    </alternativeName>
</protein>
<dbReference type="EC" id="6.3.4.22" evidence="6"/>
<gene>
    <name evidence="6" type="primary">tiaS</name>
    <name evidence="10" type="ORF">SAMN05421752_101267</name>
</gene>
<evidence type="ECO:0000259" key="7">
    <source>
        <dbReference type="Pfam" id="PF08489"/>
    </source>
</evidence>
<dbReference type="STRING" id="308853.SAMN05421752_101267"/>
<keyword evidence="5 6" id="KW-0067">ATP-binding</keyword>
<comment type="subcellular location">
    <subcellularLocation>
        <location evidence="6">Cytoplasm</location>
    </subcellularLocation>
</comment>
<comment type="catalytic activity">
    <reaction evidence="6">
        <text>cytidine(34) in tRNA(Ile2) + agmatine + ATP + H2O = 2-agmatinylcytidine(34) in tRNA(Ile2) + AMP + 2 phosphate + 2 H(+)</text>
        <dbReference type="Rhea" id="RHEA:43608"/>
        <dbReference type="Rhea" id="RHEA-COMP:10625"/>
        <dbReference type="Rhea" id="RHEA-COMP:10626"/>
        <dbReference type="ChEBI" id="CHEBI:15377"/>
        <dbReference type="ChEBI" id="CHEBI:15378"/>
        <dbReference type="ChEBI" id="CHEBI:30616"/>
        <dbReference type="ChEBI" id="CHEBI:43474"/>
        <dbReference type="ChEBI" id="CHEBI:58145"/>
        <dbReference type="ChEBI" id="CHEBI:82748"/>
        <dbReference type="ChEBI" id="CHEBI:83545"/>
        <dbReference type="ChEBI" id="CHEBI:456215"/>
        <dbReference type="EC" id="6.3.4.22"/>
    </reaction>
</comment>
<name>A0A1N7CD17_9EURY</name>
<keyword evidence="3 6" id="KW-0819">tRNA processing</keyword>
<proteinExistence type="inferred from homology"/>
<dbReference type="Gene3D" id="3.30.70.2200">
    <property type="match status" value="1"/>
</dbReference>
<dbReference type="AlphaFoldDB" id="A0A1N7CD17"/>
<evidence type="ECO:0000256" key="5">
    <source>
        <dbReference type="ARBA" id="ARBA00022840"/>
    </source>
</evidence>
<dbReference type="HAMAP" id="MF_01892">
    <property type="entry name" value="tRNA_Ile2_agm2C_synt"/>
    <property type="match status" value="1"/>
</dbReference>
<feature type="domain" description="TiaS-like TCKD" evidence="8">
    <location>
        <begin position="3"/>
        <end position="136"/>
    </location>
</feature>
<accession>A0A1N7CD17</accession>
<keyword evidence="11" id="KW-1185">Reference proteome</keyword>
<dbReference type="Gene3D" id="3.90.600.20">
    <property type="match status" value="1"/>
</dbReference>
<dbReference type="InterPro" id="IPR024913">
    <property type="entry name" value="tRNA_Ile2__agm2C_synt"/>
</dbReference>
<dbReference type="Pfam" id="PF08489">
    <property type="entry name" value="TiaS_FLD"/>
    <property type="match status" value="1"/>
</dbReference>
<dbReference type="PANTHER" id="PTHR40705:SF1">
    <property type="entry name" value="TRNA(ILE2) 2-AGMATINYLCYTIDINE SYNTHETASE TIAS"/>
    <property type="match status" value="1"/>
</dbReference>
<evidence type="ECO:0000256" key="6">
    <source>
        <dbReference type="HAMAP-Rule" id="MF_01892"/>
    </source>
</evidence>
<dbReference type="OrthoDB" id="39189at2157"/>
<feature type="domain" description="TiaS FLD" evidence="7">
    <location>
        <begin position="140"/>
        <end position="254"/>
    </location>
</feature>
<keyword evidence="4 6" id="KW-0547">Nucleotide-binding</keyword>
<comment type="function">
    <text evidence="6">ATP-dependent agmatine transferase that catalyzes the formation of 2-agmatinylcytidine (agm2C) at the wobble position (C34) of tRNA(Ile2), converting the codon specificity from AUG to AUA.</text>
</comment>
<dbReference type="Proteomes" id="UP000185936">
    <property type="component" value="Unassembled WGS sequence"/>
</dbReference>
<dbReference type="Gene3D" id="2.40.50.1010">
    <property type="match status" value="1"/>
</dbReference>
<dbReference type="EMBL" id="FTNR01000001">
    <property type="protein sequence ID" value="SIR61460.1"/>
    <property type="molecule type" value="Genomic_DNA"/>
</dbReference>
<dbReference type="InterPro" id="IPR055394">
    <property type="entry name" value="Zn_ribbon_TiaS"/>
</dbReference>
<evidence type="ECO:0000256" key="4">
    <source>
        <dbReference type="ARBA" id="ARBA00022741"/>
    </source>
</evidence>
<dbReference type="PANTHER" id="PTHR40705">
    <property type="entry name" value="TRNA(ILE2) 2-AGMATINYLCYTIDINE SYNTHETASE TIAS"/>
    <property type="match status" value="1"/>
</dbReference>
<reference evidence="11" key="1">
    <citation type="submission" date="2017-01" db="EMBL/GenBank/DDBJ databases">
        <authorList>
            <person name="Varghese N."/>
            <person name="Submissions S."/>
        </authorList>
    </citation>
    <scope>NUCLEOTIDE SEQUENCE [LARGE SCALE GENOMIC DNA]</scope>
    <source>
        <strain evidence="11">type strain: HArc-</strain>
    </source>
</reference>
<evidence type="ECO:0000313" key="11">
    <source>
        <dbReference type="Proteomes" id="UP000185936"/>
    </source>
</evidence>
<evidence type="ECO:0000313" key="10">
    <source>
        <dbReference type="EMBL" id="SIR61460.1"/>
    </source>
</evidence>
<sequence>MTVVGIDDTDSRERGMCTTYVAAQVAERLRRAGAVVDRLLLVRLNPAVEYKTRGNAALAIHTDCDPARAFEIARARLEDLAETADERTNPGLVVTADDPDDTPDDVCDFAWRAIREHLEPADAVALIERYGYRSWHADDGRGRIGALAAIGSWRALEDWTYEQISYRKSERWGTPRAVDHESVFDAADWGRPEVWDTVDRGENDTVCVPHTPGPILHGIRGDDPDAVRAVADRIASEPVASSQLFVTNQGTDVHLRDGALGSVTDDHAYRVDGRVSSAPETRRGGHVFVDLEAADGGGGDAGEPARLECAAFEPTKRFRDRVRALRVGDRLTVCGEVARGTLKLEKFAVRDLVTTERVTPTCPDCERRMKSAGRNQGYRCRDCGTSTDGKAEQPLERDLEVGWYEVPPCARRHISKPLVRGGFDAPTHPER</sequence>
<keyword evidence="2 6" id="KW-0436">Ligase</keyword>
<organism evidence="10 11">
    <name type="scientific">Natronorubrum thiooxidans</name>
    <dbReference type="NCBI Taxonomy" id="308853"/>
    <lineage>
        <taxon>Archaea</taxon>
        <taxon>Methanobacteriati</taxon>
        <taxon>Methanobacteriota</taxon>
        <taxon>Stenosarchaea group</taxon>
        <taxon>Halobacteria</taxon>
        <taxon>Halobacteriales</taxon>
        <taxon>Natrialbaceae</taxon>
        <taxon>Natronorubrum</taxon>
    </lineage>
</organism>
<dbReference type="GO" id="GO:0016879">
    <property type="term" value="F:ligase activity, forming carbon-nitrogen bonds"/>
    <property type="evidence" value="ECO:0007669"/>
    <property type="project" value="UniProtKB-UniRule"/>
</dbReference>
<dbReference type="GO" id="GO:0005737">
    <property type="term" value="C:cytoplasm"/>
    <property type="evidence" value="ECO:0007669"/>
    <property type="project" value="UniProtKB-SubCell"/>
</dbReference>
<dbReference type="CDD" id="cd04482">
    <property type="entry name" value="RPA2_OBF_like"/>
    <property type="match status" value="1"/>
</dbReference>
<dbReference type="Pfam" id="PF22641">
    <property type="entry name" value="TiaS_TCKD"/>
    <property type="match status" value="1"/>
</dbReference>
<comment type="similarity">
    <text evidence="6">Belongs to the TiaS family.</text>
</comment>
<evidence type="ECO:0000256" key="2">
    <source>
        <dbReference type="ARBA" id="ARBA00022598"/>
    </source>
</evidence>
<dbReference type="Pfam" id="PF23783">
    <property type="entry name" value="Zn_ribbon_TiaS"/>
    <property type="match status" value="1"/>
</dbReference>
<evidence type="ECO:0000259" key="8">
    <source>
        <dbReference type="Pfam" id="PF22641"/>
    </source>
</evidence>
<evidence type="ECO:0000256" key="1">
    <source>
        <dbReference type="ARBA" id="ARBA00022490"/>
    </source>
</evidence>
<dbReference type="RefSeq" id="WP_076607371.1">
    <property type="nucleotide sequence ID" value="NZ_FTNR01000001.1"/>
</dbReference>
<dbReference type="GO" id="GO:0002101">
    <property type="term" value="P:tRNA wobble cytosine modification"/>
    <property type="evidence" value="ECO:0007669"/>
    <property type="project" value="UniProtKB-UniRule"/>
</dbReference>
<dbReference type="InterPro" id="IPR013696">
    <property type="entry name" value="TiaS_FLD"/>
</dbReference>
<evidence type="ECO:0000259" key="9">
    <source>
        <dbReference type="Pfam" id="PF23783"/>
    </source>
</evidence>